<dbReference type="SUPFAM" id="SSF53474">
    <property type="entry name" value="alpha/beta-Hydrolases"/>
    <property type="match status" value="1"/>
</dbReference>
<feature type="chain" id="PRO_5011632398" evidence="2">
    <location>
        <begin position="19"/>
        <end position="646"/>
    </location>
</feature>
<feature type="signal peptide" evidence="2">
    <location>
        <begin position="1"/>
        <end position="18"/>
    </location>
</feature>
<dbReference type="OrthoDB" id="4269629at2"/>
<dbReference type="AlphaFoldDB" id="A0A1G8PVY3"/>
<dbReference type="PRINTS" id="PR00862">
    <property type="entry name" value="PROLIGOPTASE"/>
</dbReference>
<dbReference type="Pfam" id="PF00326">
    <property type="entry name" value="Peptidase_S9"/>
    <property type="match status" value="1"/>
</dbReference>
<keyword evidence="5" id="KW-1185">Reference proteome</keyword>
<keyword evidence="2" id="KW-0732">Signal</keyword>
<evidence type="ECO:0000256" key="2">
    <source>
        <dbReference type="SAM" id="SignalP"/>
    </source>
</evidence>
<dbReference type="GO" id="GO:0004177">
    <property type="term" value="F:aminopeptidase activity"/>
    <property type="evidence" value="ECO:0007669"/>
    <property type="project" value="UniProtKB-KW"/>
</dbReference>
<gene>
    <name evidence="4" type="ORF">SAMN04488540_104103</name>
</gene>
<dbReference type="RefSeq" id="WP_090363765.1">
    <property type="nucleotide sequence ID" value="NZ_FNEM01000004.1"/>
</dbReference>
<protein>
    <submittedName>
        <fullName evidence="4">Dipeptidyl aminopeptidase/acylaminoacyl peptidase</fullName>
    </submittedName>
</protein>
<dbReference type="PANTHER" id="PTHR42776:SF27">
    <property type="entry name" value="DIPEPTIDYL PEPTIDASE FAMILY MEMBER 6"/>
    <property type="match status" value="1"/>
</dbReference>
<dbReference type="GO" id="GO:0006508">
    <property type="term" value="P:proteolysis"/>
    <property type="evidence" value="ECO:0007669"/>
    <property type="project" value="InterPro"/>
</dbReference>
<dbReference type="InterPro" id="IPR001375">
    <property type="entry name" value="Peptidase_S9_cat"/>
</dbReference>
<accession>A0A1G8PVY3</accession>
<dbReference type="Proteomes" id="UP000199527">
    <property type="component" value="Unassembled WGS sequence"/>
</dbReference>
<dbReference type="Gene3D" id="3.40.50.1820">
    <property type="entry name" value="alpha/beta hydrolase"/>
    <property type="match status" value="1"/>
</dbReference>
<reference evidence="5" key="1">
    <citation type="submission" date="2016-10" db="EMBL/GenBank/DDBJ databases">
        <authorList>
            <person name="Varghese N."/>
            <person name="Submissions S."/>
        </authorList>
    </citation>
    <scope>NUCLEOTIDE SEQUENCE [LARGE SCALE GENOMIC DNA]</scope>
    <source>
        <strain evidence="5">DSM 23317</strain>
    </source>
</reference>
<dbReference type="InterPro" id="IPR029058">
    <property type="entry name" value="AB_hydrolase_fold"/>
</dbReference>
<dbReference type="GO" id="GO:0004252">
    <property type="term" value="F:serine-type endopeptidase activity"/>
    <property type="evidence" value="ECO:0007669"/>
    <property type="project" value="InterPro"/>
</dbReference>
<dbReference type="FunFam" id="3.40.50.1820:FF:000442">
    <property type="entry name" value="Subfamily S9C unassigned peptidase"/>
    <property type="match status" value="1"/>
</dbReference>
<proteinExistence type="predicted"/>
<organism evidence="4 5">
    <name type="scientific">Ferrimonas sediminum</name>
    <dbReference type="NCBI Taxonomy" id="718193"/>
    <lineage>
        <taxon>Bacteria</taxon>
        <taxon>Pseudomonadati</taxon>
        <taxon>Pseudomonadota</taxon>
        <taxon>Gammaproteobacteria</taxon>
        <taxon>Alteromonadales</taxon>
        <taxon>Ferrimonadaceae</taxon>
        <taxon>Ferrimonas</taxon>
    </lineage>
</organism>
<dbReference type="SUPFAM" id="SSF82171">
    <property type="entry name" value="DPP6 N-terminal domain-like"/>
    <property type="match status" value="1"/>
</dbReference>
<keyword evidence="1" id="KW-0378">Hydrolase</keyword>
<evidence type="ECO:0000256" key="1">
    <source>
        <dbReference type="ARBA" id="ARBA00022801"/>
    </source>
</evidence>
<feature type="domain" description="Peptidase S9 prolyl oligopeptidase catalytic" evidence="3">
    <location>
        <begin position="435"/>
        <end position="644"/>
    </location>
</feature>
<evidence type="ECO:0000313" key="5">
    <source>
        <dbReference type="Proteomes" id="UP000199527"/>
    </source>
</evidence>
<dbReference type="InterPro" id="IPR002470">
    <property type="entry name" value="Peptidase_S9A"/>
</dbReference>
<dbReference type="PANTHER" id="PTHR42776">
    <property type="entry name" value="SERINE PEPTIDASE S9 FAMILY MEMBER"/>
    <property type="match status" value="1"/>
</dbReference>
<keyword evidence="4" id="KW-0031">Aminopeptidase</keyword>
<keyword evidence="4" id="KW-0645">Protease</keyword>
<name>A0A1G8PVY3_9GAMM</name>
<sequence length="646" mass="71888">MSRMLLTLLLMLSLPLAAQIPVEDFAKPSQANSIKLSPKGDHLALMTKVDGKQRVVILDTKTRKLLHAVYFPMRAEVGSYYWASNDRIVVTKQYLKSWSEAPQYYGEMMAVDYNGDNPEYLFGLQQANNTGGRLNKGGGAIRAWGYMIDPLPEDEDHVLINSVPMGARQDKKATVFRVNIHNGKRKKIAYAPVSFANFLTDAKGEVRFVTGTDKQGEGKIYYRNKRGEPWTLFGSNNRGRGSVMPVAFASDHEVYVLDNTDASIQGLKKLDLSKGTSSLIYRDDTVDPSQSWLSVADRALYALELESGYPSYVFIDKNRPESQRLKGLLAAFPGQQVALTSQTLDGKLAIVLAYSDTHPGSYYLFDTEKSSVSLLLNSRGWVDPKQSATVQAISFTARDGMTIHGYLTVPAGKEAKNLPLLVNPHGGPHGPRDYWSYNSESQLFASRGMAVLQVNFRGSGGYGLDYEVAGYRNWGSKIQYDIIDATRHLIDTGVANKDNVCIYGGSFGGYSALQAPILAPDLFQCAIGFAGVYDLELMYEVGDIPDYQSGVNYLQEVIGEDTNNMKAFSPVYNVDKLKVPLLLIHGGEDERVPIDHAEELRDALDKRQHPYQWLELDKEGHGLFNEENRVSTYKSMLSFLDQHLTL</sequence>
<evidence type="ECO:0000259" key="3">
    <source>
        <dbReference type="Pfam" id="PF00326"/>
    </source>
</evidence>
<evidence type="ECO:0000313" key="4">
    <source>
        <dbReference type="EMBL" id="SDI96674.1"/>
    </source>
</evidence>
<dbReference type="EMBL" id="FNEM01000004">
    <property type="protein sequence ID" value="SDI96674.1"/>
    <property type="molecule type" value="Genomic_DNA"/>
</dbReference>